<proteinExistence type="inferred from homology"/>
<dbReference type="RefSeq" id="WP_133199937.1">
    <property type="nucleotide sequence ID" value="NZ_JBHUCW010000013.1"/>
</dbReference>
<dbReference type="Gene3D" id="3.40.50.720">
    <property type="entry name" value="NAD(P)-binding Rossmann-like Domain"/>
    <property type="match status" value="1"/>
</dbReference>
<keyword evidence="6" id="KW-0521">NADP</keyword>
<dbReference type="AlphaFoldDB" id="A0A4R5LYK3"/>
<keyword evidence="9" id="KW-1185">Reference proteome</keyword>
<evidence type="ECO:0000256" key="5">
    <source>
        <dbReference type="ARBA" id="ARBA00048200"/>
    </source>
</evidence>
<dbReference type="InterPro" id="IPR029903">
    <property type="entry name" value="RmlD-like-bd"/>
</dbReference>
<name>A0A4R5LYK3_9BURK</name>
<dbReference type="GO" id="GO:0019305">
    <property type="term" value="P:dTDP-rhamnose biosynthetic process"/>
    <property type="evidence" value="ECO:0007669"/>
    <property type="project" value="UniProtKB-UniPathway"/>
</dbReference>
<comment type="catalytic activity">
    <reaction evidence="5 6">
        <text>dTDP-beta-L-rhamnose + NADP(+) = dTDP-4-dehydro-beta-L-rhamnose + NADPH + H(+)</text>
        <dbReference type="Rhea" id="RHEA:21796"/>
        <dbReference type="ChEBI" id="CHEBI:15378"/>
        <dbReference type="ChEBI" id="CHEBI:57510"/>
        <dbReference type="ChEBI" id="CHEBI:57783"/>
        <dbReference type="ChEBI" id="CHEBI:58349"/>
        <dbReference type="ChEBI" id="CHEBI:62830"/>
        <dbReference type="EC" id="1.1.1.133"/>
    </reaction>
</comment>
<dbReference type="OrthoDB" id="9803892at2"/>
<comment type="function">
    <text evidence="6">Catalyzes the reduction of dTDP-6-deoxy-L-lyxo-4-hexulose to yield dTDP-L-rhamnose.</text>
</comment>
<dbReference type="UniPathway" id="UPA00124"/>
<dbReference type="CDD" id="cd05254">
    <property type="entry name" value="dTDP_HR_like_SDR_e"/>
    <property type="match status" value="1"/>
</dbReference>
<comment type="similarity">
    <text evidence="2 6">Belongs to the dTDP-4-dehydrorhamnose reductase family.</text>
</comment>
<evidence type="ECO:0000256" key="3">
    <source>
        <dbReference type="ARBA" id="ARBA00012929"/>
    </source>
</evidence>
<accession>A0A4R5LYK3</accession>
<evidence type="ECO:0000313" key="8">
    <source>
        <dbReference type="EMBL" id="TDG17429.1"/>
    </source>
</evidence>
<dbReference type="EMBL" id="SMRP01000044">
    <property type="protein sequence ID" value="TDG17429.1"/>
    <property type="molecule type" value="Genomic_DNA"/>
</dbReference>
<dbReference type="InterPro" id="IPR036291">
    <property type="entry name" value="NAD(P)-bd_dom_sf"/>
</dbReference>
<dbReference type="GO" id="GO:0008831">
    <property type="term" value="F:dTDP-4-dehydrorhamnose reductase activity"/>
    <property type="evidence" value="ECO:0007669"/>
    <property type="project" value="UniProtKB-EC"/>
</dbReference>
<dbReference type="PANTHER" id="PTHR10491">
    <property type="entry name" value="DTDP-4-DEHYDRORHAMNOSE REDUCTASE"/>
    <property type="match status" value="1"/>
</dbReference>
<organism evidence="8 9">
    <name type="scientific">Paraburkholderia silviterrae</name>
    <dbReference type="NCBI Taxonomy" id="2528715"/>
    <lineage>
        <taxon>Bacteria</taxon>
        <taxon>Pseudomonadati</taxon>
        <taxon>Pseudomonadota</taxon>
        <taxon>Betaproteobacteria</taxon>
        <taxon>Burkholderiales</taxon>
        <taxon>Burkholderiaceae</taxon>
        <taxon>Paraburkholderia</taxon>
    </lineage>
</organism>
<protein>
    <recommendedName>
        <fullName evidence="4 6">dTDP-4-dehydrorhamnose reductase</fullName>
        <ecNumber evidence="3 6">1.1.1.133</ecNumber>
    </recommendedName>
</protein>
<sequence length="323" mass="35214">MREATPVPNGVGQGAPVILLAGANGQLGQELLRSLQGEGHIVALDRHGLDLADFDQIRQVVRTLRPAVIVNAAAYTAVDRAEADSVLAQRINAQAPGVLAEEAARLRATLIHYSTDYVFDGTLARPYVETDAASPLNVYGRTKLAGEAAIAQVGGRHLIFRTSWVYGLRGANFLLTMLRLAQTRDEIRVVSDQCGAPTWTRTIAAATAHIVAQWPREAEALEAWWARYSGLYHLTAAGSTSWHGFASAIFSYLPAAKRPNVMPIATTEYPTPATRPANSCLSTEKIRQAFGFFAPDWEDALRCVMDEYADYGVRFGAAREDMR</sequence>
<evidence type="ECO:0000256" key="2">
    <source>
        <dbReference type="ARBA" id="ARBA00010944"/>
    </source>
</evidence>
<reference evidence="8 9" key="1">
    <citation type="submission" date="2019-03" db="EMBL/GenBank/DDBJ databases">
        <title>Paraburkholderia sp. 4M-K11, isolated from subtropical forest soil.</title>
        <authorList>
            <person name="Gao Z.-H."/>
            <person name="Qiu L.-H."/>
        </authorList>
    </citation>
    <scope>NUCLEOTIDE SEQUENCE [LARGE SCALE GENOMIC DNA]</scope>
    <source>
        <strain evidence="8 9">4M-K11</strain>
    </source>
</reference>
<gene>
    <name evidence="8" type="primary">rfbD</name>
    <name evidence="8" type="ORF">EYW47_37835</name>
</gene>
<dbReference type="Gene3D" id="3.90.25.10">
    <property type="entry name" value="UDP-galactose 4-epimerase, domain 1"/>
    <property type="match status" value="1"/>
</dbReference>
<dbReference type="EC" id="1.1.1.133" evidence="3 6"/>
<dbReference type="Pfam" id="PF04321">
    <property type="entry name" value="RmlD_sub_bind"/>
    <property type="match status" value="1"/>
</dbReference>
<dbReference type="GO" id="GO:0005829">
    <property type="term" value="C:cytosol"/>
    <property type="evidence" value="ECO:0007669"/>
    <property type="project" value="TreeGrafter"/>
</dbReference>
<feature type="domain" description="RmlD-like substrate binding" evidence="7">
    <location>
        <begin position="18"/>
        <end position="308"/>
    </location>
</feature>
<dbReference type="SUPFAM" id="SSF51735">
    <property type="entry name" value="NAD(P)-binding Rossmann-fold domains"/>
    <property type="match status" value="1"/>
</dbReference>
<keyword evidence="6 8" id="KW-0560">Oxidoreductase</keyword>
<evidence type="ECO:0000256" key="1">
    <source>
        <dbReference type="ARBA" id="ARBA00004781"/>
    </source>
</evidence>
<comment type="caution">
    <text evidence="8">The sequence shown here is derived from an EMBL/GenBank/DDBJ whole genome shotgun (WGS) entry which is preliminary data.</text>
</comment>
<dbReference type="Proteomes" id="UP000295722">
    <property type="component" value="Unassembled WGS sequence"/>
</dbReference>
<evidence type="ECO:0000256" key="4">
    <source>
        <dbReference type="ARBA" id="ARBA00017099"/>
    </source>
</evidence>
<evidence type="ECO:0000313" key="9">
    <source>
        <dbReference type="Proteomes" id="UP000295722"/>
    </source>
</evidence>
<evidence type="ECO:0000259" key="7">
    <source>
        <dbReference type="Pfam" id="PF04321"/>
    </source>
</evidence>
<dbReference type="InterPro" id="IPR005913">
    <property type="entry name" value="dTDP_dehydrorham_reduct"/>
</dbReference>
<comment type="cofactor">
    <cofactor evidence="6">
        <name>Mg(2+)</name>
        <dbReference type="ChEBI" id="CHEBI:18420"/>
    </cofactor>
    <text evidence="6">Binds 1 Mg(2+) ion per monomer.</text>
</comment>
<comment type="pathway">
    <text evidence="1 6">Carbohydrate biosynthesis; dTDP-L-rhamnose biosynthesis.</text>
</comment>
<dbReference type="NCBIfam" id="TIGR01214">
    <property type="entry name" value="rmlD"/>
    <property type="match status" value="1"/>
</dbReference>
<evidence type="ECO:0000256" key="6">
    <source>
        <dbReference type="RuleBase" id="RU364082"/>
    </source>
</evidence>
<dbReference type="PANTHER" id="PTHR10491:SF4">
    <property type="entry name" value="METHIONINE ADENOSYLTRANSFERASE 2 SUBUNIT BETA"/>
    <property type="match status" value="1"/>
</dbReference>